<evidence type="ECO:0000313" key="2">
    <source>
        <dbReference type="Proteomes" id="UP000077069"/>
    </source>
</evidence>
<name>A0A177CZ70_9PLEO</name>
<evidence type="ECO:0000313" key="1">
    <source>
        <dbReference type="EMBL" id="OAG12576.1"/>
    </source>
</evidence>
<dbReference type="RefSeq" id="XP_018042941.1">
    <property type="nucleotide sequence ID" value="XM_018183603.1"/>
</dbReference>
<organism evidence="1 2">
    <name type="scientific">Paraphaeosphaeria sporulosa</name>
    <dbReference type="NCBI Taxonomy" id="1460663"/>
    <lineage>
        <taxon>Eukaryota</taxon>
        <taxon>Fungi</taxon>
        <taxon>Dikarya</taxon>
        <taxon>Ascomycota</taxon>
        <taxon>Pezizomycotina</taxon>
        <taxon>Dothideomycetes</taxon>
        <taxon>Pleosporomycetidae</taxon>
        <taxon>Pleosporales</taxon>
        <taxon>Massarineae</taxon>
        <taxon>Didymosphaeriaceae</taxon>
        <taxon>Paraphaeosphaeria</taxon>
    </lineage>
</organism>
<dbReference type="AlphaFoldDB" id="A0A177CZ70"/>
<dbReference type="EMBL" id="KV441548">
    <property type="protein sequence ID" value="OAG12576.1"/>
    <property type="molecule type" value="Genomic_DNA"/>
</dbReference>
<dbReference type="Proteomes" id="UP000077069">
    <property type="component" value="Unassembled WGS sequence"/>
</dbReference>
<accession>A0A177CZ70</accession>
<dbReference type="InParanoid" id="A0A177CZ70"/>
<proteinExistence type="predicted"/>
<dbReference type="GeneID" id="28767089"/>
<keyword evidence="2" id="KW-1185">Reference proteome</keyword>
<sequence>MDVDRTTLAQPEQSIYSVPGISALESQSPRYQAHKIFSLAFAQGMSQHYSNRASSVIRPVQHLLTFPTQMANYPWHPCLSPRSICQHEVVPQRRPRSAYKYRTASEYDLGQRPYPPQPRFLEQICNRFPCAGTE</sequence>
<protein>
    <submittedName>
        <fullName evidence="1">Uncharacterized protein</fullName>
    </submittedName>
</protein>
<gene>
    <name evidence="1" type="ORF">CC84DRAFT_1227113</name>
</gene>
<reference evidence="1 2" key="1">
    <citation type="submission" date="2016-05" db="EMBL/GenBank/DDBJ databases">
        <title>Comparative analysis of secretome profiles of manganese(II)-oxidizing ascomycete fungi.</title>
        <authorList>
            <consortium name="DOE Joint Genome Institute"/>
            <person name="Zeiner C.A."/>
            <person name="Purvine S.O."/>
            <person name="Zink E.M."/>
            <person name="Wu S."/>
            <person name="Pasa-Tolic L."/>
            <person name="Chaput D.L."/>
            <person name="Haridas S."/>
            <person name="Grigoriev I.V."/>
            <person name="Santelli C.M."/>
            <person name="Hansel C.M."/>
        </authorList>
    </citation>
    <scope>NUCLEOTIDE SEQUENCE [LARGE SCALE GENOMIC DNA]</scope>
    <source>
        <strain evidence="1 2">AP3s5-JAC2a</strain>
    </source>
</reference>